<dbReference type="SUPFAM" id="SSF46894">
    <property type="entry name" value="C-terminal effector domain of the bipartite response regulators"/>
    <property type="match status" value="1"/>
</dbReference>
<dbReference type="AlphaFoldDB" id="A0A2S6AAI1"/>
<dbReference type="EMBL" id="PSZD01000004">
    <property type="protein sequence ID" value="PPJ30518.1"/>
    <property type="molecule type" value="Genomic_DNA"/>
</dbReference>
<dbReference type="GO" id="GO:0003677">
    <property type="term" value="F:DNA binding"/>
    <property type="evidence" value="ECO:0007669"/>
    <property type="project" value="InterPro"/>
</dbReference>
<evidence type="ECO:0000313" key="2">
    <source>
        <dbReference type="Proteomes" id="UP000238356"/>
    </source>
</evidence>
<evidence type="ECO:0000313" key="1">
    <source>
        <dbReference type="EMBL" id="PPJ30518.1"/>
    </source>
</evidence>
<proteinExistence type="predicted"/>
<reference evidence="1 2" key="1">
    <citation type="submission" date="2018-02" db="EMBL/GenBank/DDBJ databases">
        <title>8 Nocardia nova and 1 Nocardia cyriacigeorgica strain used for evolution to TMP-SMX.</title>
        <authorList>
            <person name="Mehta H."/>
            <person name="Weng J."/>
            <person name="Shamoo Y."/>
        </authorList>
    </citation>
    <scope>NUCLEOTIDE SEQUENCE [LARGE SCALE GENOMIC DNA]</scope>
    <source>
        <strain evidence="1 2">BAA2227</strain>
    </source>
</reference>
<dbReference type="InterPro" id="IPR016032">
    <property type="entry name" value="Sig_transdc_resp-reg_C-effctor"/>
</dbReference>
<accession>A0A2S6AAI1</accession>
<keyword evidence="2" id="KW-1185">Reference proteome</keyword>
<dbReference type="Proteomes" id="UP000238356">
    <property type="component" value="Unassembled WGS sequence"/>
</dbReference>
<evidence type="ECO:0008006" key="3">
    <source>
        <dbReference type="Google" id="ProtNLM"/>
    </source>
</evidence>
<sequence>MTLDLSGAPVVRSTGGESDWYTPLSQRHAEILLLLHRHGRRGMSVTELSTAVHGDPDHAVAIRAELSRLRRILGSVIESRPYRISAAVEFTLELGDCDTLADYAVLREANAPPENDEFRRRPHG</sequence>
<organism evidence="1 2">
    <name type="scientific">Nocardia nova</name>
    <dbReference type="NCBI Taxonomy" id="37330"/>
    <lineage>
        <taxon>Bacteria</taxon>
        <taxon>Bacillati</taxon>
        <taxon>Actinomycetota</taxon>
        <taxon>Actinomycetes</taxon>
        <taxon>Mycobacteriales</taxon>
        <taxon>Nocardiaceae</taxon>
        <taxon>Nocardia</taxon>
    </lineage>
</organism>
<protein>
    <recommendedName>
        <fullName evidence="3">OmpR/PhoB-type domain-containing protein</fullName>
    </recommendedName>
</protein>
<name>A0A2S6AAI1_9NOCA</name>
<dbReference type="GO" id="GO:0006355">
    <property type="term" value="P:regulation of DNA-templated transcription"/>
    <property type="evidence" value="ECO:0007669"/>
    <property type="project" value="InterPro"/>
</dbReference>
<comment type="caution">
    <text evidence="1">The sequence shown here is derived from an EMBL/GenBank/DDBJ whole genome shotgun (WGS) entry which is preliminary data.</text>
</comment>
<gene>
    <name evidence="1" type="ORF">C5F51_08540</name>
</gene>